<evidence type="ECO:0000313" key="8">
    <source>
        <dbReference type="EMBL" id="SDF99617.1"/>
    </source>
</evidence>
<dbReference type="Gene3D" id="3.40.390.10">
    <property type="entry name" value="Collagenase (Catalytic Domain)"/>
    <property type="match status" value="1"/>
</dbReference>
<keyword evidence="4" id="KW-0862">Zinc</keyword>
<evidence type="ECO:0000313" key="9">
    <source>
        <dbReference type="Proteomes" id="UP000199415"/>
    </source>
</evidence>
<accession>A0A1G7QM40</accession>
<evidence type="ECO:0000256" key="4">
    <source>
        <dbReference type="ARBA" id="ARBA00022833"/>
    </source>
</evidence>
<name>A0A1G7QM40_9PROT</name>
<keyword evidence="9" id="KW-1185">Reference proteome</keyword>
<dbReference type="InterPro" id="IPR024079">
    <property type="entry name" value="MetalloPept_cat_dom_sf"/>
</dbReference>
<dbReference type="AlphaFoldDB" id="A0A1G7QM40"/>
<feature type="domain" description="Peptidase metallopeptidase" evidence="7">
    <location>
        <begin position="32"/>
        <end position="218"/>
    </location>
</feature>
<dbReference type="PRINTS" id="PR00138">
    <property type="entry name" value="MATRIXIN"/>
</dbReference>
<dbReference type="STRING" id="1082479.SAMN05216241_10463"/>
<dbReference type="SUPFAM" id="SSF55486">
    <property type="entry name" value="Metalloproteases ('zincins'), catalytic domain"/>
    <property type="match status" value="1"/>
</dbReference>
<proteinExistence type="predicted"/>
<evidence type="ECO:0000256" key="6">
    <source>
        <dbReference type="SAM" id="SignalP"/>
    </source>
</evidence>
<dbReference type="Proteomes" id="UP000199415">
    <property type="component" value="Unassembled WGS sequence"/>
</dbReference>
<dbReference type="InterPro" id="IPR006026">
    <property type="entry name" value="Peptidase_Metallo"/>
</dbReference>
<sequence length="257" mass="27096">MRNLALGVVVWVLALAGHAAAADFKVIHLDGMALKWGQPARGTPVTITYALADAPHPDSERINCKQLGPVAPVLRRSKLDRGDVAGALQTALGMWSRAAGVSFRPADSLESADLVVGGQGEPRGIAFTNVEHARTTVPGRGRITSAAICLNPDAAWETTADGDDETYELTRVLAHEIGHVIGLNHPGRSGPLMGYSYREDLASLQPGDRAGAMWLYGPADGVRVAGRMSRGVSADAPTPPALPLPSDSHLAIQRPRN</sequence>
<dbReference type="InterPro" id="IPR001818">
    <property type="entry name" value="Pept_M10_metallopeptidase"/>
</dbReference>
<keyword evidence="6" id="KW-0732">Signal</keyword>
<dbReference type="GO" id="GO:0031012">
    <property type="term" value="C:extracellular matrix"/>
    <property type="evidence" value="ECO:0007669"/>
    <property type="project" value="InterPro"/>
</dbReference>
<dbReference type="EMBL" id="FNCE01000004">
    <property type="protein sequence ID" value="SDF99617.1"/>
    <property type="molecule type" value="Genomic_DNA"/>
</dbReference>
<reference evidence="8 9" key="1">
    <citation type="submission" date="2016-10" db="EMBL/GenBank/DDBJ databases">
        <authorList>
            <person name="de Groot N.N."/>
        </authorList>
    </citation>
    <scope>NUCLEOTIDE SEQUENCE [LARGE SCALE GENOMIC DNA]</scope>
    <source>
        <strain evidence="8 9">DSM 25584</strain>
    </source>
</reference>
<dbReference type="GO" id="GO:0008270">
    <property type="term" value="F:zinc ion binding"/>
    <property type="evidence" value="ECO:0007669"/>
    <property type="project" value="InterPro"/>
</dbReference>
<evidence type="ECO:0000256" key="2">
    <source>
        <dbReference type="ARBA" id="ARBA00022723"/>
    </source>
</evidence>
<dbReference type="InterPro" id="IPR021190">
    <property type="entry name" value="Pept_M10A"/>
</dbReference>
<feature type="signal peptide" evidence="6">
    <location>
        <begin position="1"/>
        <end position="21"/>
    </location>
</feature>
<keyword evidence="1" id="KW-0645">Protease</keyword>
<dbReference type="GO" id="GO:0004222">
    <property type="term" value="F:metalloendopeptidase activity"/>
    <property type="evidence" value="ECO:0007669"/>
    <property type="project" value="InterPro"/>
</dbReference>
<protein>
    <submittedName>
        <fullName evidence="8">Matrixin</fullName>
    </submittedName>
</protein>
<dbReference type="OrthoDB" id="223957at2"/>
<gene>
    <name evidence="8" type="ORF">SAMN05216241_10463</name>
</gene>
<dbReference type="SMART" id="SM00235">
    <property type="entry name" value="ZnMc"/>
    <property type="match status" value="1"/>
</dbReference>
<evidence type="ECO:0000259" key="7">
    <source>
        <dbReference type="SMART" id="SM00235"/>
    </source>
</evidence>
<dbReference type="Pfam" id="PF00413">
    <property type="entry name" value="Peptidase_M10"/>
    <property type="match status" value="1"/>
</dbReference>
<organism evidence="8 9">
    <name type="scientific">Limimonas halophila</name>
    <dbReference type="NCBI Taxonomy" id="1082479"/>
    <lineage>
        <taxon>Bacteria</taxon>
        <taxon>Pseudomonadati</taxon>
        <taxon>Pseudomonadota</taxon>
        <taxon>Alphaproteobacteria</taxon>
        <taxon>Rhodospirillales</taxon>
        <taxon>Rhodovibrionaceae</taxon>
        <taxon>Limimonas</taxon>
    </lineage>
</organism>
<keyword evidence="3" id="KW-0378">Hydrolase</keyword>
<evidence type="ECO:0000256" key="5">
    <source>
        <dbReference type="SAM" id="MobiDB-lite"/>
    </source>
</evidence>
<feature type="chain" id="PRO_5011666672" evidence="6">
    <location>
        <begin position="22"/>
        <end position="257"/>
    </location>
</feature>
<evidence type="ECO:0000256" key="1">
    <source>
        <dbReference type="ARBA" id="ARBA00022670"/>
    </source>
</evidence>
<feature type="region of interest" description="Disordered" evidence="5">
    <location>
        <begin position="230"/>
        <end position="257"/>
    </location>
</feature>
<keyword evidence="2" id="KW-0479">Metal-binding</keyword>
<evidence type="ECO:0000256" key="3">
    <source>
        <dbReference type="ARBA" id="ARBA00022801"/>
    </source>
</evidence>
<dbReference type="GO" id="GO:0006508">
    <property type="term" value="P:proteolysis"/>
    <property type="evidence" value="ECO:0007669"/>
    <property type="project" value="UniProtKB-KW"/>
</dbReference>
<dbReference type="RefSeq" id="WP_090019461.1">
    <property type="nucleotide sequence ID" value="NZ_FNCE01000004.1"/>
</dbReference>